<feature type="compositionally biased region" description="Polar residues" evidence="2">
    <location>
        <begin position="237"/>
        <end position="257"/>
    </location>
</feature>
<feature type="compositionally biased region" description="Basic residues" evidence="2">
    <location>
        <begin position="384"/>
        <end position="394"/>
    </location>
</feature>
<feature type="compositionally biased region" description="Basic residues" evidence="2">
    <location>
        <begin position="698"/>
        <end position="712"/>
    </location>
</feature>
<feature type="compositionally biased region" description="Polar residues" evidence="2">
    <location>
        <begin position="365"/>
        <end position="379"/>
    </location>
</feature>
<dbReference type="AlphaFoldDB" id="A0A8J2NIK8"/>
<reference evidence="3" key="1">
    <citation type="submission" date="2021-05" db="EMBL/GenBank/DDBJ databases">
        <authorList>
            <person name="Khan N."/>
        </authorList>
    </citation>
    <scope>NUCLEOTIDE SEQUENCE</scope>
</reference>
<feature type="compositionally biased region" description="Polar residues" evidence="2">
    <location>
        <begin position="395"/>
        <end position="404"/>
    </location>
</feature>
<protein>
    <submittedName>
        <fullName evidence="3">Uncharacterized protein</fullName>
    </submittedName>
</protein>
<keyword evidence="1" id="KW-0175">Coiled coil</keyword>
<gene>
    <name evidence="3" type="ORF">FEQUK3_LOCUS9902</name>
</gene>
<feature type="region of interest" description="Disordered" evidence="2">
    <location>
        <begin position="1"/>
        <end position="60"/>
    </location>
</feature>
<evidence type="ECO:0000256" key="2">
    <source>
        <dbReference type="SAM" id="MobiDB-lite"/>
    </source>
</evidence>
<feature type="compositionally biased region" description="Polar residues" evidence="2">
    <location>
        <begin position="965"/>
        <end position="998"/>
    </location>
</feature>
<feature type="region of interest" description="Disordered" evidence="2">
    <location>
        <begin position="282"/>
        <end position="313"/>
    </location>
</feature>
<comment type="caution">
    <text evidence="3">The sequence shown here is derived from an EMBL/GenBank/DDBJ whole genome shotgun (WGS) entry which is preliminary data.</text>
</comment>
<feature type="region of interest" description="Disordered" evidence="2">
    <location>
        <begin position="160"/>
        <end position="267"/>
    </location>
</feature>
<feature type="compositionally biased region" description="Polar residues" evidence="2">
    <location>
        <begin position="26"/>
        <end position="39"/>
    </location>
</feature>
<proteinExistence type="predicted"/>
<evidence type="ECO:0000256" key="1">
    <source>
        <dbReference type="SAM" id="Coils"/>
    </source>
</evidence>
<feature type="region of interest" description="Disordered" evidence="2">
    <location>
        <begin position="698"/>
        <end position="758"/>
    </location>
</feature>
<organism evidence="3 4">
    <name type="scientific">Fusarium equiseti</name>
    <name type="common">Fusarium scirpi</name>
    <dbReference type="NCBI Taxonomy" id="61235"/>
    <lineage>
        <taxon>Eukaryota</taxon>
        <taxon>Fungi</taxon>
        <taxon>Dikarya</taxon>
        <taxon>Ascomycota</taxon>
        <taxon>Pezizomycotina</taxon>
        <taxon>Sordariomycetes</taxon>
        <taxon>Hypocreomycetidae</taxon>
        <taxon>Hypocreales</taxon>
        <taxon>Nectriaceae</taxon>
        <taxon>Fusarium</taxon>
        <taxon>Fusarium incarnatum-equiseti species complex</taxon>
    </lineage>
</organism>
<feature type="region of interest" description="Disordered" evidence="2">
    <location>
        <begin position="965"/>
        <end position="1012"/>
    </location>
</feature>
<feature type="region of interest" description="Disordered" evidence="2">
    <location>
        <begin position="363"/>
        <end position="436"/>
    </location>
</feature>
<sequence>MSLPGSPTNNRGRLPQTLRPLLPAPSTGQDQPIASTTSLLEGAAQLPRAEQPPRTESESILTIPSALSQEEQSQISLDFDPLPAGIDLNFDRPRYSFDTPNTSSAPAPAPILAPQPVDPALSFTENNLSDPPRGITARHYFFKEPCPFTGYDRGVPQAVTEAQTSSGPSVIVNSPDQTTYPAQPPAPFSHGYTYPPPPTPGAPILPIPSQGQGRRRTADQVAESTGSDKPNKKRKTAQSAPSFNTPDTPRPQITATPSGVPHTQDAGYLPYATSDSRKRLASELDENTVPCPAAKKTSTEHPRERSNKEPKYSADIPKGFVLEALTRAGQNTPFLRNFILGCFPDGNSTPNFCSYQNAPIRHQPTEQQASTHQASVDQASNKKNSNKKGSKKKASTNQDSTNQAPVERMSAGQMPTGQPLQSFAMPAGDPAGNPIQGFVSAGQPLINPHRHLEALGQFSDSDVARKLKFNSVMIQRAGLGVPQGLSAPETVRRLTTIQEEIARQQDIGPVLPPSELSPQVPKGFTPKPYQVPDDVDDHRVHEFFAKKNKDLCTRNKQVDLERNNMAAKGTRQRREESLSQYRNMAKDLTIQLNWWRIKAASLGADLKEWDELSGHTLNAFNREMDERMKRLEDEAAKKAKKEKAKAQAAITSQNNKLAKQDLQRQNKEIKQVVSAFASEDHAAIERMANADYDAKATAYRKPRAKQTSKKARNAANVDEDKNADAGVETPDVDTPTDNATEDVADDPSHTENTENIDSNMFGLDNVARANTEFAPPDTTMASQSVYASVEDDQPSNNFTFNQVPNFDSNVQTQCDQPSDAEELGDIQHNDLRRVSSNITMFDAPTDATHMATSMAPAPLMPTMMDQSAIWAPPPSFDASTLPPNQFNPHLDGPMGDMNIPPADMHAPVNDMSMVPTNNMDFNMHNPINDLGTLPPYMNPGFQGPMNGIDEPSPQNLDQPWFNPTNNAESNTFTPTLPVSSQSNERPQQIANNNTGTTDTFDHNADPSTFPDPHDEIFFGNYLGDINSSQN</sequence>
<name>A0A8J2NIK8_FUSEQ</name>
<feature type="compositionally biased region" description="Basic and acidic residues" evidence="2">
    <location>
        <begin position="297"/>
        <end position="312"/>
    </location>
</feature>
<feature type="compositionally biased region" description="Polar residues" evidence="2">
    <location>
        <begin position="160"/>
        <end position="181"/>
    </location>
</feature>
<accession>A0A8J2NIK8</accession>
<feature type="compositionally biased region" description="Polar residues" evidence="2">
    <location>
        <begin position="1"/>
        <end position="11"/>
    </location>
</feature>
<evidence type="ECO:0000313" key="3">
    <source>
        <dbReference type="EMBL" id="CAG7564172.1"/>
    </source>
</evidence>
<feature type="coiled-coil region" evidence="1">
    <location>
        <begin position="621"/>
        <end position="679"/>
    </location>
</feature>
<feature type="compositionally biased region" description="Pro residues" evidence="2">
    <location>
        <begin position="194"/>
        <end position="206"/>
    </location>
</feature>
<dbReference type="EMBL" id="CAJSTJ010000162">
    <property type="protein sequence ID" value="CAG7564172.1"/>
    <property type="molecule type" value="Genomic_DNA"/>
</dbReference>
<dbReference type="Proteomes" id="UP000693738">
    <property type="component" value="Unassembled WGS sequence"/>
</dbReference>
<evidence type="ECO:0000313" key="4">
    <source>
        <dbReference type="Proteomes" id="UP000693738"/>
    </source>
</evidence>